<gene>
    <name evidence="3" type="ORF">GCM10007414_14330</name>
</gene>
<dbReference type="PANTHER" id="PTHR44196:SF1">
    <property type="entry name" value="DEHYDROGENASE_REDUCTASE SDR FAMILY MEMBER 7B"/>
    <property type="match status" value="1"/>
</dbReference>
<dbReference type="InterPro" id="IPR020904">
    <property type="entry name" value="Sc_DH/Rdtase_CS"/>
</dbReference>
<evidence type="ECO:0000313" key="3">
    <source>
        <dbReference type="EMBL" id="GGB02194.1"/>
    </source>
</evidence>
<dbReference type="RefSeq" id="WP_055734465.1">
    <property type="nucleotide sequence ID" value="NZ_BMDY01000007.1"/>
</dbReference>
<dbReference type="InterPro" id="IPR002347">
    <property type="entry name" value="SDR_fam"/>
</dbReference>
<comment type="similarity">
    <text evidence="1">Belongs to the short-chain dehydrogenases/reductases (SDR) family.</text>
</comment>
<dbReference type="PROSITE" id="PS00061">
    <property type="entry name" value="ADH_SHORT"/>
    <property type="match status" value="1"/>
</dbReference>
<keyword evidence="2" id="KW-0560">Oxidoreductase</keyword>
<organism evidence="3 4">
    <name type="scientific">Agarivorans gilvus</name>
    <dbReference type="NCBI Taxonomy" id="680279"/>
    <lineage>
        <taxon>Bacteria</taxon>
        <taxon>Pseudomonadati</taxon>
        <taxon>Pseudomonadota</taxon>
        <taxon>Gammaproteobacteria</taxon>
        <taxon>Alteromonadales</taxon>
        <taxon>Alteromonadaceae</taxon>
        <taxon>Agarivorans</taxon>
    </lineage>
</organism>
<evidence type="ECO:0000313" key="4">
    <source>
        <dbReference type="Proteomes" id="UP000651977"/>
    </source>
</evidence>
<reference evidence="4" key="1">
    <citation type="journal article" date="2019" name="Int. J. Syst. Evol. Microbiol.">
        <title>The Global Catalogue of Microorganisms (GCM) 10K type strain sequencing project: providing services to taxonomists for standard genome sequencing and annotation.</title>
        <authorList>
            <consortium name="The Broad Institute Genomics Platform"/>
            <consortium name="The Broad Institute Genome Sequencing Center for Infectious Disease"/>
            <person name="Wu L."/>
            <person name="Ma J."/>
        </authorList>
    </citation>
    <scope>NUCLEOTIDE SEQUENCE [LARGE SCALE GENOMIC DNA]</scope>
    <source>
        <strain evidence="4">CGMCC 1.10131</strain>
    </source>
</reference>
<sequence length="237" mass="25669">MNILITGASSGIGKQLALDYVAQGHQVWGQGRNAPRLQALAEQGIKPIQVELSELNQVREAFADLADLDLIVLAAGDCEYLDPQAFDAELFARVWQNNVQSMANCIDALWPNLKPHSQLALVGSLAHLLPFSQAGAYGSSKAAVDYLALALGTDLKAKQVSVHCIQPGFVKTPLTDKNSFAMPNLISPQQASRYIRRGLVKGKARINFPGVFSGILHALSCLPARWQQALCQRLANK</sequence>
<evidence type="ECO:0000256" key="1">
    <source>
        <dbReference type="ARBA" id="ARBA00006484"/>
    </source>
</evidence>
<accession>A0ABQ1HZK4</accession>
<keyword evidence="4" id="KW-1185">Reference proteome</keyword>
<comment type="caution">
    <text evidence="3">The sequence shown here is derived from an EMBL/GenBank/DDBJ whole genome shotgun (WGS) entry which is preliminary data.</text>
</comment>
<dbReference type="EMBL" id="BMDY01000007">
    <property type="protein sequence ID" value="GGB02194.1"/>
    <property type="molecule type" value="Genomic_DNA"/>
</dbReference>
<dbReference type="Proteomes" id="UP000651977">
    <property type="component" value="Unassembled WGS sequence"/>
</dbReference>
<dbReference type="SUPFAM" id="SSF51735">
    <property type="entry name" value="NAD(P)-binding Rossmann-fold domains"/>
    <property type="match status" value="1"/>
</dbReference>
<dbReference type="Gene3D" id="3.40.50.720">
    <property type="entry name" value="NAD(P)-binding Rossmann-like Domain"/>
    <property type="match status" value="1"/>
</dbReference>
<dbReference type="InterPro" id="IPR036291">
    <property type="entry name" value="NAD(P)-bd_dom_sf"/>
</dbReference>
<protein>
    <submittedName>
        <fullName evidence="3">Short-chain dehydrogenase</fullName>
    </submittedName>
</protein>
<evidence type="ECO:0000256" key="2">
    <source>
        <dbReference type="ARBA" id="ARBA00023002"/>
    </source>
</evidence>
<name>A0ABQ1HZK4_9ALTE</name>
<dbReference type="PANTHER" id="PTHR44196">
    <property type="entry name" value="DEHYDROGENASE/REDUCTASE SDR FAMILY MEMBER 7B"/>
    <property type="match status" value="1"/>
</dbReference>
<dbReference type="Pfam" id="PF00106">
    <property type="entry name" value="adh_short"/>
    <property type="match status" value="1"/>
</dbReference>
<proteinExistence type="inferred from homology"/>
<dbReference type="PRINTS" id="PR00081">
    <property type="entry name" value="GDHRDH"/>
</dbReference>